<comment type="caution">
    <text evidence="2">The sequence shown here is derived from an EMBL/GenBank/DDBJ whole genome shotgun (WGS) entry which is preliminary data.</text>
</comment>
<dbReference type="SUPFAM" id="SSF53067">
    <property type="entry name" value="Actin-like ATPase domain"/>
    <property type="match status" value="1"/>
</dbReference>
<comment type="similarity">
    <text evidence="1">Belongs to the ROK (NagC/XylR) family.</text>
</comment>
<dbReference type="Pfam" id="PF00480">
    <property type="entry name" value="ROK"/>
    <property type="match status" value="1"/>
</dbReference>
<dbReference type="InterPro" id="IPR000600">
    <property type="entry name" value="ROK"/>
</dbReference>
<dbReference type="Gene3D" id="3.30.420.40">
    <property type="match status" value="2"/>
</dbReference>
<dbReference type="PANTHER" id="PTHR18964">
    <property type="entry name" value="ROK (REPRESSOR, ORF, KINASE) FAMILY"/>
    <property type="match status" value="1"/>
</dbReference>
<dbReference type="InterPro" id="IPR043129">
    <property type="entry name" value="ATPase_NBD"/>
</dbReference>
<reference evidence="2 3" key="1">
    <citation type="journal article" date="2019" name="Int. J. Syst. Evol. Microbiol.">
        <title>The Global Catalogue of Microorganisms (GCM) 10K type strain sequencing project: providing services to taxonomists for standard genome sequencing and annotation.</title>
        <authorList>
            <consortium name="The Broad Institute Genomics Platform"/>
            <consortium name="The Broad Institute Genome Sequencing Center for Infectious Disease"/>
            <person name="Wu L."/>
            <person name="Ma J."/>
        </authorList>
    </citation>
    <scope>NUCLEOTIDE SEQUENCE [LARGE SCALE GENOMIC DNA]</scope>
    <source>
        <strain evidence="2 3">JCM 16365</strain>
    </source>
</reference>
<sequence length="308" mass="30391">MRVGLDVGGTKTDAVVVDARDQVLASVRLATLWGPVGVVETVADAVAALGTLPGIDAAQFSSVGIGMPGQVRPGSGRVTHALNLGVADLDVAAAVAPRLGLPVHVENDVKAAALGAAALEPPGASLAFLNLGTGVAAGIVLGGALWRGAGGSAGEVGHISIDPEGPLCRCGGRGCIEALAGGAAIADRWGRPAALPVRDVFDAADAGDPLAAVIRRDLARAVAAAVRILVLTADVERVVLGGGLTALADRMLAEVRIELERSAAASPFLRSLALADRMRVLPAGSPAAAVGAAIVGGTAIGQEVSARG</sequence>
<evidence type="ECO:0000313" key="2">
    <source>
        <dbReference type="EMBL" id="GAA2568312.1"/>
    </source>
</evidence>
<dbReference type="RefSeq" id="WP_344226362.1">
    <property type="nucleotide sequence ID" value="NZ_BAAARI010000002.1"/>
</dbReference>
<protein>
    <submittedName>
        <fullName evidence="2">ROK family protein</fullName>
    </submittedName>
</protein>
<name>A0ABN3P768_9MICO</name>
<gene>
    <name evidence="2" type="ORF">GCM10009862_03870</name>
</gene>
<dbReference type="EMBL" id="BAAARI010000002">
    <property type="protein sequence ID" value="GAA2568312.1"/>
    <property type="molecule type" value="Genomic_DNA"/>
</dbReference>
<dbReference type="PANTHER" id="PTHR18964:SF149">
    <property type="entry name" value="BIFUNCTIONAL UDP-N-ACETYLGLUCOSAMINE 2-EPIMERASE_N-ACETYLMANNOSAMINE KINASE"/>
    <property type="match status" value="1"/>
</dbReference>
<organism evidence="2 3">
    <name type="scientific">Microbacterium binotii</name>
    <dbReference type="NCBI Taxonomy" id="462710"/>
    <lineage>
        <taxon>Bacteria</taxon>
        <taxon>Bacillati</taxon>
        <taxon>Actinomycetota</taxon>
        <taxon>Actinomycetes</taxon>
        <taxon>Micrococcales</taxon>
        <taxon>Microbacteriaceae</taxon>
        <taxon>Microbacterium</taxon>
    </lineage>
</organism>
<dbReference type="Proteomes" id="UP001500274">
    <property type="component" value="Unassembled WGS sequence"/>
</dbReference>
<evidence type="ECO:0000256" key="1">
    <source>
        <dbReference type="ARBA" id="ARBA00006479"/>
    </source>
</evidence>
<keyword evidence="3" id="KW-1185">Reference proteome</keyword>
<proteinExistence type="inferred from homology"/>
<accession>A0ABN3P768</accession>
<evidence type="ECO:0000313" key="3">
    <source>
        <dbReference type="Proteomes" id="UP001500274"/>
    </source>
</evidence>